<dbReference type="InterPro" id="IPR018970">
    <property type="entry name" value="Xul5P/Fru6P_PKetolase_N"/>
</dbReference>
<feature type="domain" description="Xylulose 5-phosphate/Fructose 6-phosphate phosphoketolase N-terminal" evidence="1">
    <location>
        <begin position="58"/>
        <end position="342"/>
    </location>
</feature>
<comment type="caution">
    <text evidence="2">The sequence shown here is derived from an EMBL/GenBank/DDBJ whole genome shotgun (WGS) entry which is preliminary data.</text>
</comment>
<sequence>MPTSFNAVVTDAFDEWSQGYGKIQHTTETISIVEKYLSSLCDAADDEQSAVLNALKLLKAADRICSASMWLVAHMTYAKRVSMAGNTLNIDDFKEKAQGHTGGALNMTPAYTGYLLANALNGKTRSWIMGQGHCVAAIEAVNAITGNQYEEKASLYSCDDEGLSHLCNDYYRYDLNADGQLESHVGSHVNIHTAGGISEGGYLGFTSLQYVHMPLPGQELVTFLSDGAFEEQRGSDWAPRWWRASDTGLVAPVMIDNGRRIDQRTLMVQEGGTSYFKQHLALHDFDPVTIDGSDPAAYAIAIINAMELLSKRGQEAESGLSSYPVKIPYIIAEVAKGYGLPAAGTNAAHSLPLGDSLVEDEKARADFNEATAKLHVSVQELADSVKMLNNHTNSGRVREKDHPLRVLKHVNLTLPDDNYSEVGKSVSCLAQIDHWFNDLILCNKALRFRLGNPDEIQSNRMKATVRSLKHRVTSPEDQALESLKGGVITALNEEAVASAVLANKQGIGLVVSYEAFAMKMLGAMRQEAIFSRNLQTANRSVGWISIPFIATSHTWENGKNEQSHQDPKFAENWICEMSDVAPVYFPIDANTAQTVLKSVYRTHGKIAALVTAKKALPVVTTEDEAKQAANEGLFIAVEESNPDIQLIAIGGYQLQACLSAAKALQAGSIKCSVVALLEPGRFRVPRDKTEAAYCHDSATIKRIIPESPLRIFVTHTGAEIMAGVLRLLDLGPHKTTFLGYNNQGGTLSLEGMLNVNGQSAQDIENVAKVMIKAEDNS</sequence>
<dbReference type="SUPFAM" id="SSF52518">
    <property type="entry name" value="Thiamin diphosphate-binding fold (THDP-binding)"/>
    <property type="match status" value="2"/>
</dbReference>
<dbReference type="EMBL" id="BAEM01000007">
    <property type="protein sequence ID" value="GAC08489.1"/>
    <property type="molecule type" value="Genomic_DNA"/>
</dbReference>
<dbReference type="SUPFAM" id="SSF52922">
    <property type="entry name" value="TK C-terminal domain-like"/>
    <property type="match status" value="1"/>
</dbReference>
<dbReference type="Gene3D" id="3.40.50.970">
    <property type="match status" value="2"/>
</dbReference>
<protein>
    <submittedName>
        <fullName evidence="2">D-xylulose 5-phosphate/D-fructose 6-phosphate phosphoketolase</fullName>
    </submittedName>
</protein>
<organism evidence="2 3">
    <name type="scientific">Paraglaciecola chathamensis S18K6</name>
    <dbReference type="NCBI Taxonomy" id="1127672"/>
    <lineage>
        <taxon>Bacteria</taxon>
        <taxon>Pseudomonadati</taxon>
        <taxon>Pseudomonadota</taxon>
        <taxon>Gammaproteobacteria</taxon>
        <taxon>Alteromonadales</taxon>
        <taxon>Alteromonadaceae</taxon>
        <taxon>Paraglaciecola</taxon>
    </lineage>
</organism>
<dbReference type="Pfam" id="PF03894">
    <property type="entry name" value="XFP"/>
    <property type="match status" value="1"/>
</dbReference>
<dbReference type="InterPro" id="IPR005593">
    <property type="entry name" value="Xul5P/Fru6P_PKetolase"/>
</dbReference>
<evidence type="ECO:0000259" key="1">
    <source>
        <dbReference type="Pfam" id="PF09364"/>
    </source>
</evidence>
<dbReference type="GO" id="GO:0016832">
    <property type="term" value="F:aldehyde-lyase activity"/>
    <property type="evidence" value="ECO:0007669"/>
    <property type="project" value="InterPro"/>
</dbReference>
<dbReference type="InterPro" id="IPR029061">
    <property type="entry name" value="THDP-binding"/>
</dbReference>
<dbReference type="PANTHER" id="PTHR31273:SF0">
    <property type="entry name" value="PHOSPHOKETOLASE-RELATED"/>
    <property type="match status" value="1"/>
</dbReference>
<dbReference type="Pfam" id="PF09364">
    <property type="entry name" value="XFP_N"/>
    <property type="match status" value="1"/>
</dbReference>
<dbReference type="AlphaFoldDB" id="A0AAV3UTX4"/>
<dbReference type="PANTHER" id="PTHR31273">
    <property type="entry name" value="PHOSPHOKETOLASE-RELATED"/>
    <property type="match status" value="1"/>
</dbReference>
<dbReference type="GO" id="GO:0005975">
    <property type="term" value="P:carbohydrate metabolic process"/>
    <property type="evidence" value="ECO:0007669"/>
    <property type="project" value="InterPro"/>
</dbReference>
<proteinExistence type="predicted"/>
<dbReference type="RefSeq" id="WP_007984676.1">
    <property type="nucleotide sequence ID" value="NZ_BAEM01000007.1"/>
</dbReference>
<reference evidence="2 3" key="1">
    <citation type="journal article" date="2017" name="Antonie Van Leeuwenhoek">
        <title>Rhizobium rhizosphaerae sp. nov., a novel species isolated from rice rhizosphere.</title>
        <authorList>
            <person name="Zhao J.J."/>
            <person name="Zhang J."/>
            <person name="Zhang R.J."/>
            <person name="Zhang C.W."/>
            <person name="Yin H.Q."/>
            <person name="Zhang X.X."/>
        </authorList>
    </citation>
    <scope>NUCLEOTIDE SEQUENCE [LARGE SCALE GENOMIC DNA]</scope>
    <source>
        <strain evidence="2 3">S18K6</strain>
    </source>
</reference>
<evidence type="ECO:0000313" key="2">
    <source>
        <dbReference type="EMBL" id="GAC08489.1"/>
    </source>
</evidence>
<dbReference type="InterPro" id="IPR009014">
    <property type="entry name" value="Transketo_C/PFOR_II"/>
</dbReference>
<name>A0AAV3UTX4_9ALTE</name>
<dbReference type="Gene3D" id="3.40.50.920">
    <property type="match status" value="1"/>
</dbReference>
<accession>A0AAV3UTX4</accession>
<gene>
    <name evidence="2" type="ORF">GCHA_0526</name>
</gene>
<dbReference type="Proteomes" id="UP000006320">
    <property type="component" value="Unassembled WGS sequence"/>
</dbReference>
<evidence type="ECO:0000313" key="3">
    <source>
        <dbReference type="Proteomes" id="UP000006320"/>
    </source>
</evidence>